<keyword evidence="2" id="KW-0645">Protease</keyword>
<evidence type="ECO:0000313" key="2">
    <source>
        <dbReference type="EMBL" id="MFB5189269.1"/>
    </source>
</evidence>
<gene>
    <name evidence="2" type="ORF">KKP3000_002270</name>
</gene>
<dbReference type="Proteomes" id="UP001579974">
    <property type="component" value="Unassembled WGS sequence"/>
</dbReference>
<dbReference type="EMBL" id="JBDXSU010000002">
    <property type="protein sequence ID" value="MFB5189269.1"/>
    <property type="molecule type" value="Genomic_DNA"/>
</dbReference>
<proteinExistence type="predicted"/>
<dbReference type="Pfam" id="PF26233">
    <property type="entry name" value="NicX"/>
    <property type="match status" value="1"/>
</dbReference>
<dbReference type="InterPro" id="IPR058739">
    <property type="entry name" value="NicX"/>
</dbReference>
<organism evidence="2 3">
    <name type="scientific">Alicyclobacillus fastidiosus</name>
    <dbReference type="NCBI Taxonomy" id="392011"/>
    <lineage>
        <taxon>Bacteria</taxon>
        <taxon>Bacillati</taxon>
        <taxon>Bacillota</taxon>
        <taxon>Bacilli</taxon>
        <taxon>Bacillales</taxon>
        <taxon>Alicyclobacillaceae</taxon>
        <taxon>Alicyclobacillus</taxon>
    </lineage>
</organism>
<comment type="caution">
    <text evidence="2">The sequence shown here is derived from an EMBL/GenBank/DDBJ whole genome shotgun (WGS) entry which is preliminary data.</text>
</comment>
<keyword evidence="3" id="KW-1185">Reference proteome</keyword>
<accession>A0ABV5AAP2</accession>
<keyword evidence="1" id="KW-0479">Metal-binding</keyword>
<protein>
    <submittedName>
        <fullName evidence="2">Leucyl aminopeptidase</fullName>
    </submittedName>
</protein>
<reference evidence="2 3" key="1">
    <citation type="journal article" date="2024" name="Int. J. Mol. Sci.">
        <title>Exploration of Alicyclobacillus spp. Genome in Search of Antibiotic Resistance.</title>
        <authorList>
            <person name="Bucka-Kolendo J."/>
            <person name="Kiousi D.E."/>
            <person name="Dekowska A."/>
            <person name="Mikolajczuk-Szczyrba A."/>
            <person name="Karadedos D.M."/>
            <person name="Michael P."/>
            <person name="Galanis A."/>
            <person name="Sokolowska B."/>
        </authorList>
    </citation>
    <scope>NUCLEOTIDE SEQUENCE [LARGE SCALE GENOMIC DNA]</scope>
    <source>
        <strain evidence="2 3">KKP 3000</strain>
    </source>
</reference>
<sequence length="350" mass="38555">MDTAMKLLPLFRRELELCRVHPNETVGILTQGLERLEYAQAFSAAAVELGAKVFHVDLPSYQGAGAELAGRVGQTGLGDHPLVVEAFKQCDLLIDLVFLLFSKEQLAIQAANTRILLCVEPPETLARMFPKESDKRRVMEQKQMLERAKTLRFTNDAGTDVTYELGQYPAVAEYGFADDPGHWDHFTSGFAFTGGNDDGVNGVVVLQPGDIVFPFKRYVQEPVRFTIHKGRVESIEGGLDATIISQYMKSFDDPNAYGISHIGFGLNERARWDALVTETRGIGMDGRAFFGNVLFSTGPNAEIGGTNDTACHLDIPMCNCSLWLDDVLVVKRGEILVPSLLPNELARSAK</sequence>
<keyword evidence="2" id="KW-0378">Hydrolase</keyword>
<dbReference type="GO" id="GO:0004177">
    <property type="term" value="F:aminopeptidase activity"/>
    <property type="evidence" value="ECO:0007669"/>
    <property type="project" value="UniProtKB-KW"/>
</dbReference>
<keyword evidence="2" id="KW-0031">Aminopeptidase</keyword>
<dbReference type="PANTHER" id="PTHR34448">
    <property type="entry name" value="AMINOPEPTIDASE"/>
    <property type="match status" value="1"/>
</dbReference>
<evidence type="ECO:0000256" key="1">
    <source>
        <dbReference type="ARBA" id="ARBA00022723"/>
    </source>
</evidence>
<dbReference type="PANTHER" id="PTHR34448:SF1">
    <property type="entry name" value="BLL6088 PROTEIN"/>
    <property type="match status" value="1"/>
</dbReference>
<name>A0ABV5AAP2_9BACL</name>
<dbReference type="InterPro" id="IPR052170">
    <property type="entry name" value="M29_Exopeptidase"/>
</dbReference>
<evidence type="ECO:0000313" key="3">
    <source>
        <dbReference type="Proteomes" id="UP001579974"/>
    </source>
</evidence>
<dbReference type="SUPFAM" id="SSF144052">
    <property type="entry name" value="Thermophilic metalloprotease-like"/>
    <property type="match status" value="1"/>
</dbReference>
<dbReference type="RefSeq" id="WP_275472587.1">
    <property type="nucleotide sequence ID" value="NZ_CP162940.1"/>
</dbReference>